<accession>A0A1H9TJX0</accession>
<organism evidence="3 4">
    <name type="scientific">Tranquillimonas rosea</name>
    <dbReference type="NCBI Taxonomy" id="641238"/>
    <lineage>
        <taxon>Bacteria</taxon>
        <taxon>Pseudomonadati</taxon>
        <taxon>Pseudomonadota</taxon>
        <taxon>Alphaproteobacteria</taxon>
        <taxon>Rhodobacterales</taxon>
        <taxon>Roseobacteraceae</taxon>
        <taxon>Tranquillimonas</taxon>
    </lineage>
</organism>
<dbReference type="EMBL" id="FOGU01000004">
    <property type="protein sequence ID" value="SER97388.1"/>
    <property type="molecule type" value="Genomic_DNA"/>
</dbReference>
<evidence type="ECO:0000313" key="4">
    <source>
        <dbReference type="Proteomes" id="UP000198885"/>
    </source>
</evidence>
<feature type="chain" id="PRO_5011548710" evidence="2">
    <location>
        <begin position="26"/>
        <end position="156"/>
    </location>
</feature>
<evidence type="ECO:0000256" key="2">
    <source>
        <dbReference type="SAM" id="SignalP"/>
    </source>
</evidence>
<keyword evidence="2" id="KW-0732">Signal</keyword>
<keyword evidence="4" id="KW-1185">Reference proteome</keyword>
<gene>
    <name evidence="3" type="ORF">SAMN04490244_104227</name>
</gene>
<feature type="compositionally biased region" description="Low complexity" evidence="1">
    <location>
        <begin position="64"/>
        <end position="73"/>
    </location>
</feature>
<dbReference type="Proteomes" id="UP000198885">
    <property type="component" value="Unassembled WGS sequence"/>
</dbReference>
<protein>
    <submittedName>
        <fullName evidence="3">Uncharacterized protein</fullName>
    </submittedName>
</protein>
<dbReference type="STRING" id="641238.SAMN04490244_104227"/>
<evidence type="ECO:0000313" key="3">
    <source>
        <dbReference type="EMBL" id="SER97388.1"/>
    </source>
</evidence>
<sequence length="156" mass="15664">MTGLGARAILATAILFVMGAGPAPAQSLGDLFGRFAGGLDRMVSEPFSANDTGSASPAAPDISNGGNAPTGATPAPPSRAITTVTTPQRVAADSPVTEEPAADTDEAPAPEPVVVPAPPRFRILCQTPEGFCRGFHVRPVAAGTGCRCGEIRGAVQ</sequence>
<evidence type="ECO:0000256" key="1">
    <source>
        <dbReference type="SAM" id="MobiDB-lite"/>
    </source>
</evidence>
<feature type="signal peptide" evidence="2">
    <location>
        <begin position="1"/>
        <end position="25"/>
    </location>
</feature>
<proteinExistence type="predicted"/>
<dbReference type="RefSeq" id="WP_092691805.1">
    <property type="nucleotide sequence ID" value="NZ_CBDDGO010000004.1"/>
</dbReference>
<feature type="region of interest" description="Disordered" evidence="1">
    <location>
        <begin position="46"/>
        <end position="115"/>
    </location>
</feature>
<name>A0A1H9TJX0_9RHOB</name>
<dbReference type="AlphaFoldDB" id="A0A1H9TJX0"/>
<reference evidence="3 4" key="1">
    <citation type="submission" date="2016-10" db="EMBL/GenBank/DDBJ databases">
        <authorList>
            <person name="de Groot N.N."/>
        </authorList>
    </citation>
    <scope>NUCLEOTIDE SEQUENCE [LARGE SCALE GENOMIC DNA]</scope>
    <source>
        <strain evidence="3 4">DSM 23042</strain>
    </source>
</reference>